<organism evidence="2 3">
    <name type="scientific">Nonomuraea dietziae</name>
    <dbReference type="NCBI Taxonomy" id="65515"/>
    <lineage>
        <taxon>Bacteria</taxon>
        <taxon>Bacillati</taxon>
        <taxon>Actinomycetota</taxon>
        <taxon>Actinomycetes</taxon>
        <taxon>Streptosporangiales</taxon>
        <taxon>Streptosporangiaceae</taxon>
        <taxon>Nonomuraea</taxon>
    </lineage>
</organism>
<reference evidence="2 3" key="1">
    <citation type="submission" date="2020-08" db="EMBL/GenBank/DDBJ databases">
        <title>Sequencing the genomes of 1000 actinobacteria strains.</title>
        <authorList>
            <person name="Klenk H.-P."/>
        </authorList>
    </citation>
    <scope>NUCLEOTIDE SEQUENCE [LARGE SCALE GENOMIC DNA]</scope>
    <source>
        <strain evidence="2 3">DSM 44320</strain>
    </source>
</reference>
<dbReference type="Pfam" id="PF01636">
    <property type="entry name" value="APH"/>
    <property type="match status" value="1"/>
</dbReference>
<evidence type="ECO:0000313" key="3">
    <source>
        <dbReference type="Proteomes" id="UP000579945"/>
    </source>
</evidence>
<proteinExistence type="predicted"/>
<keyword evidence="3" id="KW-1185">Reference proteome</keyword>
<comment type="caution">
    <text evidence="2">The sequence shown here is derived from an EMBL/GenBank/DDBJ whole genome shotgun (WGS) entry which is preliminary data.</text>
</comment>
<dbReference type="Proteomes" id="UP000579945">
    <property type="component" value="Unassembled WGS sequence"/>
</dbReference>
<name>A0A7W5V623_9ACTN</name>
<protein>
    <recommendedName>
        <fullName evidence="1">Aminoglycoside phosphotransferase domain-containing protein</fullName>
    </recommendedName>
</protein>
<evidence type="ECO:0000259" key="1">
    <source>
        <dbReference type="Pfam" id="PF01636"/>
    </source>
</evidence>
<gene>
    <name evidence="2" type="ORF">FHR33_007122</name>
</gene>
<sequence length="347" mass="37715">MDVTELVRRSLGDPEARIASHRSEALAHPSGALSTASLRRVSGTTTGGAAWSFIVKSIRSVRHLPGIEEVPEEAREAAIANFPWRADLDVYLSGMELPKGLRLPRLHHLEDLGDERYVMWLEDVPVDRAPWDLDRYRAAARLLGELAAMHPAAGPCPGLRYYVDGPVANVFLPALRDPGFWRHPLVASHADPLLRSDLMALTGRIEPLVEAVGELPHTLSHGDACPANLLVPADGSAEFVAIDWSWPYPTCVGFDLNQLLVGGAHAGELTAAELPAVHEAIEAAYVEGSGFDPTEVAYGYAATLVLCSAWTALPFERLGEEPTPELHELFRRRAGLARFIVDVGRGL</sequence>
<dbReference type="RefSeq" id="WP_183657048.1">
    <property type="nucleotide sequence ID" value="NZ_JACIBV010000001.1"/>
</dbReference>
<dbReference type="SUPFAM" id="SSF56112">
    <property type="entry name" value="Protein kinase-like (PK-like)"/>
    <property type="match status" value="1"/>
</dbReference>
<dbReference type="GeneID" id="95393368"/>
<feature type="domain" description="Aminoglycoside phosphotransferase" evidence="1">
    <location>
        <begin position="101"/>
        <end position="260"/>
    </location>
</feature>
<dbReference type="EMBL" id="JACIBV010000001">
    <property type="protein sequence ID" value="MBB3731262.1"/>
    <property type="molecule type" value="Genomic_DNA"/>
</dbReference>
<dbReference type="AlphaFoldDB" id="A0A7W5V623"/>
<dbReference type="InterPro" id="IPR011009">
    <property type="entry name" value="Kinase-like_dom_sf"/>
</dbReference>
<dbReference type="InterPro" id="IPR002575">
    <property type="entry name" value="Aminoglycoside_PTrfase"/>
</dbReference>
<accession>A0A7W5V623</accession>
<dbReference type="Gene3D" id="3.90.1200.10">
    <property type="match status" value="1"/>
</dbReference>
<evidence type="ECO:0000313" key="2">
    <source>
        <dbReference type="EMBL" id="MBB3731262.1"/>
    </source>
</evidence>